<dbReference type="Proteomes" id="UP001482620">
    <property type="component" value="Unassembled WGS sequence"/>
</dbReference>
<feature type="compositionally biased region" description="Acidic residues" evidence="1">
    <location>
        <begin position="115"/>
        <end position="128"/>
    </location>
</feature>
<evidence type="ECO:0000313" key="2">
    <source>
        <dbReference type="EMBL" id="MEQ2236508.1"/>
    </source>
</evidence>
<feature type="non-terminal residue" evidence="2">
    <location>
        <position position="141"/>
    </location>
</feature>
<dbReference type="EMBL" id="JAHRIQ010047452">
    <property type="protein sequence ID" value="MEQ2236508.1"/>
    <property type="molecule type" value="Genomic_DNA"/>
</dbReference>
<keyword evidence="3" id="KW-1185">Reference proteome</keyword>
<feature type="region of interest" description="Disordered" evidence="1">
    <location>
        <begin position="97"/>
        <end position="141"/>
    </location>
</feature>
<protein>
    <submittedName>
        <fullName evidence="2">Uncharacterized protein</fullName>
    </submittedName>
</protein>
<feature type="compositionally biased region" description="Basic and acidic residues" evidence="1">
    <location>
        <begin position="97"/>
        <end position="114"/>
    </location>
</feature>
<organism evidence="2 3">
    <name type="scientific">Ilyodon furcidens</name>
    <name type="common">goldbreast splitfin</name>
    <dbReference type="NCBI Taxonomy" id="33524"/>
    <lineage>
        <taxon>Eukaryota</taxon>
        <taxon>Metazoa</taxon>
        <taxon>Chordata</taxon>
        <taxon>Craniata</taxon>
        <taxon>Vertebrata</taxon>
        <taxon>Euteleostomi</taxon>
        <taxon>Actinopterygii</taxon>
        <taxon>Neopterygii</taxon>
        <taxon>Teleostei</taxon>
        <taxon>Neoteleostei</taxon>
        <taxon>Acanthomorphata</taxon>
        <taxon>Ovalentaria</taxon>
        <taxon>Atherinomorphae</taxon>
        <taxon>Cyprinodontiformes</taxon>
        <taxon>Goodeidae</taxon>
        <taxon>Ilyodon</taxon>
    </lineage>
</organism>
<comment type="caution">
    <text evidence="2">The sequence shown here is derived from an EMBL/GenBank/DDBJ whole genome shotgun (WGS) entry which is preliminary data.</text>
</comment>
<accession>A0ABV0TUB2</accession>
<sequence length="141" mass="15978">MITELQSSKSLLGILKKQELKHPGRRLKVRKPLQDMDRQPHIEEVTSMDIGNDSAASVSDGGMEKMLTAEGKKEEFLQETVETSGTTVVYKIAGRMDTEEKVEVGHEEETKKDEDEAEEDEEENEEEEAKAKKCLGHWESE</sequence>
<gene>
    <name evidence="2" type="ORF">ILYODFUR_013589</name>
</gene>
<evidence type="ECO:0000256" key="1">
    <source>
        <dbReference type="SAM" id="MobiDB-lite"/>
    </source>
</evidence>
<evidence type="ECO:0000313" key="3">
    <source>
        <dbReference type="Proteomes" id="UP001482620"/>
    </source>
</evidence>
<name>A0ABV0TUB2_9TELE</name>
<proteinExistence type="predicted"/>
<reference evidence="2 3" key="1">
    <citation type="submission" date="2021-06" db="EMBL/GenBank/DDBJ databases">
        <authorList>
            <person name="Palmer J.M."/>
        </authorList>
    </citation>
    <scope>NUCLEOTIDE SEQUENCE [LARGE SCALE GENOMIC DNA]</scope>
    <source>
        <strain evidence="3">if_2019</strain>
        <tissue evidence="2">Muscle</tissue>
    </source>
</reference>